<dbReference type="Pfam" id="PF09696">
    <property type="entry name" value="Ctf8"/>
    <property type="match status" value="1"/>
</dbReference>
<organism evidence="8 9">
    <name type="scientific">Heligmosomoides polygyrus</name>
    <name type="common">Parasitic roundworm</name>
    <dbReference type="NCBI Taxonomy" id="6339"/>
    <lineage>
        <taxon>Eukaryota</taxon>
        <taxon>Metazoa</taxon>
        <taxon>Ecdysozoa</taxon>
        <taxon>Nematoda</taxon>
        <taxon>Chromadorea</taxon>
        <taxon>Rhabditida</taxon>
        <taxon>Rhabditina</taxon>
        <taxon>Rhabditomorpha</taxon>
        <taxon>Strongyloidea</taxon>
        <taxon>Heligmosomidae</taxon>
        <taxon>Heligmosomoides</taxon>
    </lineage>
</organism>
<evidence type="ECO:0000256" key="4">
    <source>
        <dbReference type="ARBA" id="ARBA00023242"/>
    </source>
</evidence>
<protein>
    <submittedName>
        <fullName evidence="9">Ctf8</fullName>
    </submittedName>
</protein>
<keyword evidence="4" id="KW-0539">Nucleus</keyword>
<evidence type="ECO:0000256" key="3">
    <source>
        <dbReference type="ARBA" id="ARBA00023125"/>
    </source>
</evidence>
<evidence type="ECO:0000313" key="8">
    <source>
        <dbReference type="Proteomes" id="UP000050761"/>
    </source>
</evidence>
<dbReference type="GO" id="GO:0006260">
    <property type="term" value="P:DNA replication"/>
    <property type="evidence" value="ECO:0007669"/>
    <property type="project" value="UniProtKB-KW"/>
</dbReference>
<dbReference type="WBParaSite" id="HPBE_0001485401-mRNA-1">
    <property type="protein sequence ID" value="HPBE_0001485401-mRNA-1"/>
    <property type="gene ID" value="HPBE_0001485401"/>
</dbReference>
<dbReference type="PANTHER" id="PTHR28605:SF1">
    <property type="entry name" value="CHROMOSOME TRANSMISSION FIDELITY FACTOR 8"/>
    <property type="match status" value="1"/>
</dbReference>
<reference evidence="7 8" key="1">
    <citation type="submission" date="2018-11" db="EMBL/GenBank/DDBJ databases">
        <authorList>
            <consortium name="Pathogen Informatics"/>
        </authorList>
    </citation>
    <scope>NUCLEOTIDE SEQUENCE [LARGE SCALE GENOMIC DNA]</scope>
</reference>
<gene>
    <name evidence="7" type="ORF">HPBE_LOCUS14855</name>
</gene>
<dbReference type="GO" id="GO:0007064">
    <property type="term" value="P:mitotic sister chromatid cohesion"/>
    <property type="evidence" value="ECO:0007669"/>
    <property type="project" value="InterPro"/>
</dbReference>
<keyword evidence="2" id="KW-0235">DNA replication</keyword>
<comment type="subcellular location">
    <subcellularLocation>
        <location evidence="1">Nucleus</location>
    </subcellularLocation>
</comment>
<evidence type="ECO:0000256" key="1">
    <source>
        <dbReference type="ARBA" id="ARBA00004123"/>
    </source>
</evidence>
<accession>A0A3P8AC45</accession>
<evidence type="ECO:0000313" key="9">
    <source>
        <dbReference type="WBParaSite" id="HPBE_0001485401-mRNA-1"/>
    </source>
</evidence>
<evidence type="ECO:0000256" key="5">
    <source>
        <dbReference type="ARBA" id="ARBA00023306"/>
    </source>
</evidence>
<dbReference type="PANTHER" id="PTHR28605">
    <property type="entry name" value="CTF8, CHROMOSOME TRANSMISSION FIDELITY FACTOR 8 HOMOLOG (S. CEREVISIAE)"/>
    <property type="match status" value="1"/>
</dbReference>
<sequence>MQIQVVRNPDGVQEHVVIEFQGTIDSGGQTLENEVLGHLMWRIDNTEALLLIGHHLLEGKLVELDKPFALIRATPGESAEASERSMIIDAVIRRKVVFRNRPKPIITQQQIINS</sequence>
<proteinExistence type="inferred from homology"/>
<dbReference type="Proteomes" id="UP000050761">
    <property type="component" value="Unassembled WGS sequence"/>
</dbReference>
<evidence type="ECO:0000313" key="7">
    <source>
        <dbReference type="EMBL" id="VDP01010.1"/>
    </source>
</evidence>
<dbReference type="EMBL" id="UZAH01028571">
    <property type="protein sequence ID" value="VDP01010.1"/>
    <property type="molecule type" value="Genomic_DNA"/>
</dbReference>
<dbReference type="OrthoDB" id="121932at2759"/>
<evidence type="ECO:0000256" key="6">
    <source>
        <dbReference type="ARBA" id="ARBA00038447"/>
    </source>
</evidence>
<keyword evidence="8" id="KW-1185">Reference proteome</keyword>
<evidence type="ECO:0000256" key="2">
    <source>
        <dbReference type="ARBA" id="ARBA00022705"/>
    </source>
</evidence>
<comment type="similarity">
    <text evidence="6">Belongs to the CTF8 family.</text>
</comment>
<dbReference type="AlphaFoldDB" id="A0A183G127"/>
<accession>A0A183G127</accession>
<name>A0A183G127_HELPZ</name>
<dbReference type="GO" id="GO:0003677">
    <property type="term" value="F:DNA binding"/>
    <property type="evidence" value="ECO:0007669"/>
    <property type="project" value="UniProtKB-KW"/>
</dbReference>
<keyword evidence="3" id="KW-0238">DNA-binding</keyword>
<dbReference type="GO" id="GO:0031390">
    <property type="term" value="C:Ctf18 RFC-like complex"/>
    <property type="evidence" value="ECO:0007669"/>
    <property type="project" value="InterPro"/>
</dbReference>
<reference evidence="9" key="2">
    <citation type="submission" date="2019-09" db="UniProtKB">
        <authorList>
            <consortium name="WormBaseParasite"/>
        </authorList>
    </citation>
    <scope>IDENTIFICATION</scope>
</reference>
<dbReference type="InterPro" id="IPR018607">
    <property type="entry name" value="Ctf8"/>
</dbReference>
<keyword evidence="5" id="KW-0131">Cell cycle</keyword>